<dbReference type="InterPro" id="IPR011701">
    <property type="entry name" value="MFS"/>
</dbReference>
<keyword evidence="6 8" id="KW-0472">Membrane</keyword>
<feature type="transmembrane region" description="Helical" evidence="8">
    <location>
        <begin position="242"/>
        <end position="263"/>
    </location>
</feature>
<evidence type="ECO:0000313" key="10">
    <source>
        <dbReference type="EMBL" id="KAF1963165.1"/>
    </source>
</evidence>
<dbReference type="OrthoDB" id="10021397at2759"/>
<feature type="transmembrane region" description="Helical" evidence="8">
    <location>
        <begin position="444"/>
        <end position="467"/>
    </location>
</feature>
<evidence type="ECO:0000259" key="9">
    <source>
        <dbReference type="PROSITE" id="PS50850"/>
    </source>
</evidence>
<dbReference type="EMBL" id="ML976978">
    <property type="protein sequence ID" value="KAF1963165.1"/>
    <property type="molecule type" value="Genomic_DNA"/>
</dbReference>
<dbReference type="GO" id="GO:0005886">
    <property type="term" value="C:plasma membrane"/>
    <property type="evidence" value="ECO:0007669"/>
    <property type="project" value="TreeGrafter"/>
</dbReference>
<feature type="transmembrane region" description="Helical" evidence="8">
    <location>
        <begin position="318"/>
        <end position="341"/>
    </location>
</feature>
<feature type="transmembrane region" description="Helical" evidence="8">
    <location>
        <begin position="138"/>
        <end position="159"/>
    </location>
</feature>
<name>A0A6A5UE37_9PLEO</name>
<feature type="transmembrane region" description="Helical" evidence="8">
    <location>
        <begin position="113"/>
        <end position="132"/>
    </location>
</feature>
<dbReference type="SUPFAM" id="SSF103473">
    <property type="entry name" value="MFS general substrate transporter"/>
    <property type="match status" value="1"/>
</dbReference>
<dbReference type="Pfam" id="PF07690">
    <property type="entry name" value="MFS_1"/>
    <property type="match status" value="1"/>
</dbReference>
<proteinExistence type="inferred from homology"/>
<comment type="subcellular location">
    <subcellularLocation>
        <location evidence="1">Membrane</location>
        <topology evidence="1">Multi-pass membrane protein</topology>
    </subcellularLocation>
</comment>
<evidence type="ECO:0000256" key="5">
    <source>
        <dbReference type="ARBA" id="ARBA00022989"/>
    </source>
</evidence>
<accession>A0A6A5UE37</accession>
<feature type="domain" description="Major facilitator superfamily (MFS) profile" evidence="9">
    <location>
        <begin position="48"/>
        <end position="544"/>
    </location>
</feature>
<dbReference type="GO" id="GO:0022857">
    <property type="term" value="F:transmembrane transporter activity"/>
    <property type="evidence" value="ECO:0007669"/>
    <property type="project" value="InterPro"/>
</dbReference>
<evidence type="ECO:0000256" key="3">
    <source>
        <dbReference type="ARBA" id="ARBA00022448"/>
    </source>
</evidence>
<dbReference type="PANTHER" id="PTHR23501">
    <property type="entry name" value="MAJOR FACILITATOR SUPERFAMILY"/>
    <property type="match status" value="1"/>
</dbReference>
<dbReference type="InterPro" id="IPR020846">
    <property type="entry name" value="MFS_dom"/>
</dbReference>
<feature type="transmembrane region" description="Helical" evidence="8">
    <location>
        <begin position="413"/>
        <end position="432"/>
    </location>
</feature>
<feature type="transmembrane region" description="Helical" evidence="8">
    <location>
        <begin position="202"/>
        <end position="221"/>
    </location>
</feature>
<dbReference type="Gene3D" id="1.20.1250.20">
    <property type="entry name" value="MFS general substrate transporter like domains"/>
    <property type="match status" value="1"/>
</dbReference>
<feature type="region of interest" description="Disordered" evidence="7">
    <location>
        <begin position="1"/>
        <end position="26"/>
    </location>
</feature>
<organism evidence="10 11">
    <name type="scientific">Byssothecium circinans</name>
    <dbReference type="NCBI Taxonomy" id="147558"/>
    <lineage>
        <taxon>Eukaryota</taxon>
        <taxon>Fungi</taxon>
        <taxon>Dikarya</taxon>
        <taxon>Ascomycota</taxon>
        <taxon>Pezizomycotina</taxon>
        <taxon>Dothideomycetes</taxon>
        <taxon>Pleosporomycetidae</taxon>
        <taxon>Pleosporales</taxon>
        <taxon>Massarineae</taxon>
        <taxon>Massarinaceae</taxon>
        <taxon>Byssothecium</taxon>
    </lineage>
</organism>
<feature type="transmembrane region" description="Helical" evidence="8">
    <location>
        <begin position="171"/>
        <end position="190"/>
    </location>
</feature>
<dbReference type="PROSITE" id="PS50850">
    <property type="entry name" value="MFS"/>
    <property type="match status" value="1"/>
</dbReference>
<dbReference type="Proteomes" id="UP000800035">
    <property type="component" value="Unassembled WGS sequence"/>
</dbReference>
<feature type="transmembrane region" description="Helical" evidence="8">
    <location>
        <begin position="383"/>
        <end position="401"/>
    </location>
</feature>
<feature type="transmembrane region" description="Helical" evidence="8">
    <location>
        <begin position="83"/>
        <end position="101"/>
    </location>
</feature>
<feature type="transmembrane region" description="Helical" evidence="8">
    <location>
        <begin position="275"/>
        <end position="297"/>
    </location>
</feature>
<dbReference type="PANTHER" id="PTHR23501:SF12">
    <property type="entry name" value="MAJOR FACILITATOR SUPERFAMILY (MFS) PROFILE DOMAIN-CONTAINING PROTEIN-RELATED"/>
    <property type="match status" value="1"/>
</dbReference>
<dbReference type="AlphaFoldDB" id="A0A6A5UE37"/>
<evidence type="ECO:0000256" key="2">
    <source>
        <dbReference type="ARBA" id="ARBA00007520"/>
    </source>
</evidence>
<evidence type="ECO:0000256" key="1">
    <source>
        <dbReference type="ARBA" id="ARBA00004141"/>
    </source>
</evidence>
<keyword evidence="11" id="KW-1185">Reference proteome</keyword>
<protein>
    <submittedName>
        <fullName evidence="10">Efflux pump antibiotic resistance protein</fullName>
    </submittedName>
</protein>
<evidence type="ECO:0000256" key="6">
    <source>
        <dbReference type="ARBA" id="ARBA00023136"/>
    </source>
</evidence>
<evidence type="ECO:0000256" key="4">
    <source>
        <dbReference type="ARBA" id="ARBA00022692"/>
    </source>
</evidence>
<evidence type="ECO:0000313" key="11">
    <source>
        <dbReference type="Proteomes" id="UP000800035"/>
    </source>
</evidence>
<evidence type="ECO:0000256" key="8">
    <source>
        <dbReference type="SAM" id="Phobius"/>
    </source>
</evidence>
<keyword evidence="4 8" id="KW-0812">Transmembrane</keyword>
<sequence>MDPTNGPDSLQEEKPIPPAQPSAASADHSIEVVTPRSRSLKPVSWFFVVFSLLAALFLFALDNTIVADIQANIIYDFGNIQKLPWISVAFALGAVSTNLFWGQLYCYFDNRLLFIAGVVIFEVGSAVCGAAPTLDALIVGRAICGIGGMGIYLGTINMVSALTNEMERPTYLGFVGLTWGIGTILGPIIGGAFSDSSATWRWSFYINLCIGGLAAPVYMLLLPATTPPSHQGLTFFSRTKRLDLVGAILSAGAIVTLVMAISFGGGVYDWGSGQIIGLFVCSGILWIAFVLQQRFSIFTRAEDRLFPSALLKSWEMDVLFAQMASAQVVVTVPIYFIPLYFQFARGQAALQSGVNLLPFVLLLVFAVMLNGAMMAKIGYYMPWYLVGSSMALAGSALLYTIDLETSRANIYGYSILTGFGVGLFSQAGFPITQVKTTPQLLPQAVAFIGVGQVGGITLALMVSNAIFLNQATHRIAKILPERTKGAIQQAITGNGGTFFESLSSLQRAEVLSSIIASIDEAFIMVIAAAALSLILSLFMKRERLFMAPTQ</sequence>
<feature type="transmembrane region" description="Helical" evidence="8">
    <location>
        <begin position="43"/>
        <end position="61"/>
    </location>
</feature>
<feature type="transmembrane region" description="Helical" evidence="8">
    <location>
        <begin position="521"/>
        <end position="539"/>
    </location>
</feature>
<gene>
    <name evidence="10" type="ORF">CC80DRAFT_531002</name>
</gene>
<reference evidence="10" key="1">
    <citation type="journal article" date="2020" name="Stud. Mycol.">
        <title>101 Dothideomycetes genomes: a test case for predicting lifestyles and emergence of pathogens.</title>
        <authorList>
            <person name="Haridas S."/>
            <person name="Albert R."/>
            <person name="Binder M."/>
            <person name="Bloem J."/>
            <person name="Labutti K."/>
            <person name="Salamov A."/>
            <person name="Andreopoulos B."/>
            <person name="Baker S."/>
            <person name="Barry K."/>
            <person name="Bills G."/>
            <person name="Bluhm B."/>
            <person name="Cannon C."/>
            <person name="Castanera R."/>
            <person name="Culley D."/>
            <person name="Daum C."/>
            <person name="Ezra D."/>
            <person name="Gonzalez J."/>
            <person name="Henrissat B."/>
            <person name="Kuo A."/>
            <person name="Liang C."/>
            <person name="Lipzen A."/>
            <person name="Lutzoni F."/>
            <person name="Magnuson J."/>
            <person name="Mondo S."/>
            <person name="Nolan M."/>
            <person name="Ohm R."/>
            <person name="Pangilinan J."/>
            <person name="Park H.-J."/>
            <person name="Ramirez L."/>
            <person name="Alfaro M."/>
            <person name="Sun H."/>
            <person name="Tritt A."/>
            <person name="Yoshinaga Y."/>
            <person name="Zwiers L.-H."/>
            <person name="Turgeon B."/>
            <person name="Goodwin S."/>
            <person name="Spatafora J."/>
            <person name="Crous P."/>
            <person name="Grigoriev I."/>
        </authorList>
    </citation>
    <scope>NUCLEOTIDE SEQUENCE</scope>
    <source>
        <strain evidence="10">CBS 675.92</strain>
    </source>
</reference>
<comment type="similarity">
    <text evidence="2">Belongs to the major facilitator superfamily. TCR/Tet family.</text>
</comment>
<dbReference type="FunFam" id="1.20.1250.20:FF:000429">
    <property type="entry name" value="MFS drug efflux transporter, putative"/>
    <property type="match status" value="1"/>
</dbReference>
<keyword evidence="3" id="KW-0813">Transport</keyword>
<dbReference type="InterPro" id="IPR036259">
    <property type="entry name" value="MFS_trans_sf"/>
</dbReference>
<feature type="transmembrane region" description="Helical" evidence="8">
    <location>
        <begin position="353"/>
        <end position="371"/>
    </location>
</feature>
<keyword evidence="5 8" id="KW-1133">Transmembrane helix</keyword>
<evidence type="ECO:0000256" key="7">
    <source>
        <dbReference type="SAM" id="MobiDB-lite"/>
    </source>
</evidence>